<reference evidence="2" key="1">
    <citation type="journal article" date="2021" name="PeerJ">
        <title>Extensive microbial diversity within the chicken gut microbiome revealed by metagenomics and culture.</title>
        <authorList>
            <person name="Gilroy R."/>
            <person name="Ravi A."/>
            <person name="Getino M."/>
            <person name="Pursley I."/>
            <person name="Horton D.L."/>
            <person name="Alikhan N.F."/>
            <person name="Baker D."/>
            <person name="Gharbi K."/>
            <person name="Hall N."/>
            <person name="Watson M."/>
            <person name="Adriaenssens E.M."/>
            <person name="Foster-Nyarko E."/>
            <person name="Jarju S."/>
            <person name="Secka A."/>
            <person name="Antonio M."/>
            <person name="Oren A."/>
            <person name="Chaudhuri R.R."/>
            <person name="La Ragione R."/>
            <person name="Hildebrand F."/>
            <person name="Pallen M.J."/>
        </authorList>
    </citation>
    <scope>NUCLEOTIDE SEQUENCE</scope>
    <source>
        <strain evidence="2">ChiHjej12B11-24981</strain>
    </source>
</reference>
<dbReference type="InterPro" id="IPR011250">
    <property type="entry name" value="OMP/PagP_B-barrel"/>
</dbReference>
<dbReference type="AlphaFoldDB" id="A0A9D2A4B9"/>
<dbReference type="InterPro" id="IPR031585">
    <property type="entry name" value="OmpA_OmpF-like"/>
</dbReference>
<dbReference type="Proteomes" id="UP000824023">
    <property type="component" value="Unassembled WGS sequence"/>
</dbReference>
<evidence type="ECO:0000313" key="3">
    <source>
        <dbReference type="Proteomes" id="UP000824023"/>
    </source>
</evidence>
<sequence length="289" mass="31996">MIKKLCTILLAALVAAPLWAQPSKSKKEGVVFAPQKGQWQVSLVLGNSGQFYNENTSYLLPQYTNTGGSIGLPNGGTDFSGDLNGYLNINGINGNSLVNIVGVQAKYFITDCWDVNLSFGMNISVTPKKDYIEGDDEVPDMVIPDQKYINAQMTNNWYVTVGTDRYFKTSNPRIHPYVGAALGFQMARIETTEPYTGEMVYDEELDEEIDMQVYLAGGKAGQMFGLKVAAVAGVEYSLAKGLVLGLEMQPLAYRYDIIQLCPQGFSKYNVGHHNFKIFEMPVLKLGFRF</sequence>
<evidence type="ECO:0000313" key="2">
    <source>
        <dbReference type="EMBL" id="HIZ01196.1"/>
    </source>
</evidence>
<name>A0A9D2A4B9_9BACE</name>
<evidence type="ECO:0000256" key="1">
    <source>
        <dbReference type="SAM" id="SignalP"/>
    </source>
</evidence>
<feature type="signal peptide" evidence="1">
    <location>
        <begin position="1"/>
        <end position="20"/>
    </location>
</feature>
<comment type="caution">
    <text evidence="2">The sequence shown here is derived from an EMBL/GenBank/DDBJ whole genome shotgun (WGS) entry which is preliminary data.</text>
</comment>
<organism evidence="2 3">
    <name type="scientific">Candidatus Bacteroides merdipullorum</name>
    <dbReference type="NCBI Taxonomy" id="2838474"/>
    <lineage>
        <taxon>Bacteria</taxon>
        <taxon>Pseudomonadati</taxon>
        <taxon>Bacteroidota</taxon>
        <taxon>Bacteroidia</taxon>
        <taxon>Bacteroidales</taxon>
        <taxon>Bacteroidaceae</taxon>
        <taxon>Bacteroides</taxon>
    </lineage>
</organism>
<gene>
    <name evidence="2" type="ORF">H9819_02950</name>
</gene>
<keyword evidence="1" id="KW-0732">Signal</keyword>
<dbReference type="EMBL" id="DXCK01000046">
    <property type="protein sequence ID" value="HIZ01196.1"/>
    <property type="molecule type" value="Genomic_DNA"/>
</dbReference>
<proteinExistence type="predicted"/>
<evidence type="ECO:0008006" key="4">
    <source>
        <dbReference type="Google" id="ProtNLM"/>
    </source>
</evidence>
<reference evidence="2" key="2">
    <citation type="submission" date="2021-04" db="EMBL/GenBank/DDBJ databases">
        <authorList>
            <person name="Gilroy R."/>
        </authorList>
    </citation>
    <scope>NUCLEOTIDE SEQUENCE</scope>
    <source>
        <strain evidence="2">ChiHjej12B11-24981</strain>
    </source>
</reference>
<dbReference type="Gene3D" id="2.40.160.20">
    <property type="match status" value="1"/>
</dbReference>
<accession>A0A9D2A4B9</accession>
<dbReference type="Pfam" id="PF16961">
    <property type="entry name" value="OmpA_like"/>
    <property type="match status" value="1"/>
</dbReference>
<protein>
    <recommendedName>
        <fullName evidence="4">Outer membrane protein beta-barrel domain-containing protein</fullName>
    </recommendedName>
</protein>
<feature type="chain" id="PRO_5039368982" description="Outer membrane protein beta-barrel domain-containing protein" evidence="1">
    <location>
        <begin position="21"/>
        <end position="289"/>
    </location>
</feature>
<dbReference type="SUPFAM" id="SSF56925">
    <property type="entry name" value="OMPA-like"/>
    <property type="match status" value="1"/>
</dbReference>